<dbReference type="InterPro" id="IPR009056">
    <property type="entry name" value="Cyt_c-like_dom"/>
</dbReference>
<dbReference type="PANTHER" id="PTHR34215">
    <property type="entry name" value="BLL0784 PROTEIN"/>
    <property type="match status" value="1"/>
</dbReference>
<evidence type="ECO:0000259" key="4">
    <source>
        <dbReference type="PROSITE" id="PS51007"/>
    </source>
</evidence>
<organism evidence="5 6">
    <name type="scientific">Leptolinea tardivitalis</name>
    <dbReference type="NCBI Taxonomy" id="229920"/>
    <lineage>
        <taxon>Bacteria</taxon>
        <taxon>Bacillati</taxon>
        <taxon>Chloroflexota</taxon>
        <taxon>Anaerolineae</taxon>
        <taxon>Anaerolineales</taxon>
        <taxon>Anaerolineaceae</taxon>
        <taxon>Leptolinea</taxon>
    </lineage>
</organism>
<dbReference type="STRING" id="229920.ADM99_05020"/>
<name>A0A0P6X017_9CHLR</name>
<keyword evidence="2 3" id="KW-0408">Iron</keyword>
<evidence type="ECO:0000256" key="2">
    <source>
        <dbReference type="ARBA" id="ARBA00023004"/>
    </source>
</evidence>
<evidence type="ECO:0000256" key="1">
    <source>
        <dbReference type="ARBA" id="ARBA00022723"/>
    </source>
</evidence>
<keyword evidence="6" id="KW-1185">Reference proteome</keyword>
<keyword evidence="3" id="KW-0349">Heme</keyword>
<dbReference type="InterPro" id="IPR035931">
    <property type="entry name" value="YlxR-like_sf"/>
</dbReference>
<feature type="domain" description="Cytochrome c" evidence="4">
    <location>
        <begin position="1"/>
        <end position="93"/>
    </location>
</feature>
<reference evidence="5 6" key="1">
    <citation type="submission" date="2015-07" db="EMBL/GenBank/DDBJ databases">
        <title>Genome sequence of Leptolinea tardivitalis DSM 16556.</title>
        <authorList>
            <person name="Hemp J."/>
            <person name="Ward L.M."/>
            <person name="Pace L.A."/>
            <person name="Fischer W.W."/>
        </authorList>
    </citation>
    <scope>NUCLEOTIDE SEQUENCE [LARGE SCALE GENOMIC DNA]</scope>
    <source>
        <strain evidence="5 6">YMTK-2</strain>
    </source>
</reference>
<dbReference type="PROSITE" id="PS51007">
    <property type="entry name" value="CYTC"/>
    <property type="match status" value="1"/>
</dbReference>
<keyword evidence="1 3" id="KW-0479">Metal-binding</keyword>
<dbReference type="GO" id="GO:0046872">
    <property type="term" value="F:metal ion binding"/>
    <property type="evidence" value="ECO:0007669"/>
    <property type="project" value="UniProtKB-KW"/>
</dbReference>
<dbReference type="Gene3D" id="3.30.1230.10">
    <property type="entry name" value="YlxR-like"/>
    <property type="match status" value="1"/>
</dbReference>
<dbReference type="AlphaFoldDB" id="A0A0P6X017"/>
<proteinExistence type="predicted"/>
<dbReference type="GO" id="GO:0009055">
    <property type="term" value="F:electron transfer activity"/>
    <property type="evidence" value="ECO:0007669"/>
    <property type="project" value="InterPro"/>
</dbReference>
<evidence type="ECO:0000256" key="3">
    <source>
        <dbReference type="PROSITE-ProRule" id="PRU00433"/>
    </source>
</evidence>
<dbReference type="OrthoDB" id="9813251at2"/>
<sequence>MAKKSGNRIRHIPQRTCVGCHQVLEKKNLIRLVRTNEGIIIDPGGKIAGRGAYLHENKRCWENGLKGPLASALKTELTEMDREVLRSYLTNLPDDVVDTAHSPKMEE</sequence>
<dbReference type="EMBL" id="LGCK01000007">
    <property type="protein sequence ID" value="KPL72497.1"/>
    <property type="molecule type" value="Genomic_DNA"/>
</dbReference>
<dbReference type="InterPro" id="IPR037465">
    <property type="entry name" value="YlxR"/>
</dbReference>
<dbReference type="SUPFAM" id="SSF64376">
    <property type="entry name" value="YlxR-like"/>
    <property type="match status" value="1"/>
</dbReference>
<dbReference type="PANTHER" id="PTHR34215:SF1">
    <property type="entry name" value="YLXR DOMAIN-CONTAINING PROTEIN"/>
    <property type="match status" value="1"/>
</dbReference>
<dbReference type="Proteomes" id="UP000050430">
    <property type="component" value="Unassembled WGS sequence"/>
</dbReference>
<evidence type="ECO:0000313" key="6">
    <source>
        <dbReference type="Proteomes" id="UP000050430"/>
    </source>
</evidence>
<dbReference type="GO" id="GO:0020037">
    <property type="term" value="F:heme binding"/>
    <property type="evidence" value="ECO:0007669"/>
    <property type="project" value="InterPro"/>
</dbReference>
<comment type="caution">
    <text evidence="5">The sequence shown here is derived from an EMBL/GenBank/DDBJ whole genome shotgun (WGS) entry which is preliminary data.</text>
</comment>
<dbReference type="Pfam" id="PF04296">
    <property type="entry name" value="YlxR"/>
    <property type="match status" value="1"/>
</dbReference>
<dbReference type="RefSeq" id="WP_062421465.1">
    <property type="nucleotide sequence ID" value="NZ_BBYA01000008.1"/>
</dbReference>
<protein>
    <recommendedName>
        <fullName evidence="4">Cytochrome c domain-containing protein</fullName>
    </recommendedName>
</protein>
<dbReference type="InterPro" id="IPR007393">
    <property type="entry name" value="YlxR_dom"/>
</dbReference>
<evidence type="ECO:0000313" key="5">
    <source>
        <dbReference type="EMBL" id="KPL72497.1"/>
    </source>
</evidence>
<gene>
    <name evidence="5" type="ORF">ADM99_05020</name>
</gene>
<accession>A0A0P6X017</accession>